<dbReference type="EMBL" id="SMSJ01000061">
    <property type="protein sequence ID" value="TDH59559.1"/>
    <property type="molecule type" value="Genomic_DNA"/>
</dbReference>
<dbReference type="OrthoDB" id="7015419at2"/>
<dbReference type="Proteomes" id="UP000295096">
    <property type="component" value="Unassembled WGS sequence"/>
</dbReference>
<name>A0A4R5QAJ0_9PROT</name>
<accession>A0A4R5QAJ0</accession>
<evidence type="ECO:0000313" key="2">
    <source>
        <dbReference type="EMBL" id="TDH59559.1"/>
    </source>
</evidence>
<keyword evidence="3" id="KW-1185">Reference proteome</keyword>
<reference evidence="2 3" key="1">
    <citation type="journal article" date="2016" name="J. Microbiol.">
        <title>Dankookia rubra gen. nov., sp. nov., an alphaproteobacterium isolated from sediment of a shallow stream.</title>
        <authorList>
            <person name="Kim W.H."/>
            <person name="Kim D.H."/>
            <person name="Kang K."/>
            <person name="Ahn T.Y."/>
        </authorList>
    </citation>
    <scope>NUCLEOTIDE SEQUENCE [LARGE SCALE GENOMIC DNA]</scope>
    <source>
        <strain evidence="2 3">JCM30602</strain>
    </source>
</reference>
<evidence type="ECO:0000256" key="1">
    <source>
        <dbReference type="SAM" id="MobiDB-lite"/>
    </source>
</evidence>
<dbReference type="RefSeq" id="WP_133291616.1">
    <property type="nucleotide sequence ID" value="NZ_SMSJ01000061.1"/>
</dbReference>
<feature type="region of interest" description="Disordered" evidence="1">
    <location>
        <begin position="1"/>
        <end position="24"/>
    </location>
</feature>
<dbReference type="Gene3D" id="3.40.50.1820">
    <property type="entry name" value="alpha/beta hydrolase"/>
    <property type="match status" value="1"/>
</dbReference>
<comment type="caution">
    <text evidence="2">The sequence shown here is derived from an EMBL/GenBank/DDBJ whole genome shotgun (WGS) entry which is preliminary data.</text>
</comment>
<evidence type="ECO:0000313" key="3">
    <source>
        <dbReference type="Proteomes" id="UP000295096"/>
    </source>
</evidence>
<dbReference type="InterPro" id="IPR029058">
    <property type="entry name" value="AB_hydrolase_fold"/>
</dbReference>
<dbReference type="SUPFAM" id="SSF53474">
    <property type="entry name" value="alpha/beta-Hydrolases"/>
    <property type="match status" value="1"/>
</dbReference>
<sequence>MALALAGCAGRPESGARQPPPGFSADTFTREGLISGATATEAGCRALPDGLWVTIGSRHECLRYAAGETERRQARTALVHFPGDPPGVSYRFAGGRAHVDQVSDFYEHTPGSRRIAAEALAGAMHDLPVFLMGRIGMHGSSGNHAKDRHTQDAVLLVDAALDELKRRHGFRDFALSGFSSGGQLVANLLARRNDIRCAVIASAPLDLALYYQRQDGITSDYFAMHRSELADPMRTVQSIRSDATVFVIGDDRDRSVPHAAWDAWEAAARLRGLRVFDAEVAGSDRPEFGGGATHHITGVRSLEAAYACGVGTPGEEVRRALVASEPVLKPRGRRLEGEEIKAAFAGRRLAGVVWPHWGTRVTSLILWGADGKRSEFHPAHPERPVGVVQRWWVEGNRLCTTEDGCNAVLVDGRFLHVVKGEPPRLLMTFAAAPPGG</sequence>
<protein>
    <recommendedName>
        <fullName evidence="4">Peptidase S9 prolyl oligopeptidase catalytic domain-containing protein</fullName>
    </recommendedName>
</protein>
<evidence type="ECO:0008006" key="4">
    <source>
        <dbReference type="Google" id="ProtNLM"/>
    </source>
</evidence>
<organism evidence="2 3">
    <name type="scientific">Dankookia rubra</name>
    <dbReference type="NCBI Taxonomy" id="1442381"/>
    <lineage>
        <taxon>Bacteria</taxon>
        <taxon>Pseudomonadati</taxon>
        <taxon>Pseudomonadota</taxon>
        <taxon>Alphaproteobacteria</taxon>
        <taxon>Acetobacterales</taxon>
        <taxon>Roseomonadaceae</taxon>
        <taxon>Dankookia</taxon>
    </lineage>
</organism>
<dbReference type="AlphaFoldDB" id="A0A4R5QAJ0"/>
<gene>
    <name evidence="2" type="ORF">E2C06_26600</name>
</gene>
<proteinExistence type="predicted"/>